<dbReference type="EMBL" id="JARJCW010000120">
    <property type="protein sequence ID" value="KAJ7192428.1"/>
    <property type="molecule type" value="Genomic_DNA"/>
</dbReference>
<name>A0AAD6Y5J6_9AGAR</name>
<reference evidence="1" key="1">
    <citation type="submission" date="2023-03" db="EMBL/GenBank/DDBJ databases">
        <title>Massive genome expansion in bonnet fungi (Mycena s.s.) driven by repeated elements and novel gene families across ecological guilds.</title>
        <authorList>
            <consortium name="Lawrence Berkeley National Laboratory"/>
            <person name="Harder C.B."/>
            <person name="Miyauchi S."/>
            <person name="Viragh M."/>
            <person name="Kuo A."/>
            <person name="Thoen E."/>
            <person name="Andreopoulos B."/>
            <person name="Lu D."/>
            <person name="Skrede I."/>
            <person name="Drula E."/>
            <person name="Henrissat B."/>
            <person name="Morin E."/>
            <person name="Kohler A."/>
            <person name="Barry K."/>
            <person name="LaButti K."/>
            <person name="Morin E."/>
            <person name="Salamov A."/>
            <person name="Lipzen A."/>
            <person name="Mereny Z."/>
            <person name="Hegedus B."/>
            <person name="Baldrian P."/>
            <person name="Stursova M."/>
            <person name="Weitz H."/>
            <person name="Taylor A."/>
            <person name="Grigoriev I.V."/>
            <person name="Nagy L.G."/>
            <person name="Martin F."/>
            <person name="Kauserud H."/>
        </authorList>
    </citation>
    <scope>NUCLEOTIDE SEQUENCE</scope>
    <source>
        <strain evidence="1">9144</strain>
    </source>
</reference>
<keyword evidence="2" id="KW-1185">Reference proteome</keyword>
<evidence type="ECO:0000313" key="2">
    <source>
        <dbReference type="Proteomes" id="UP001219525"/>
    </source>
</evidence>
<sequence length="192" mass="21631">MASTPQLPPPATPAELEQLLLLIGDAKTTSYLAALHPAAPTGASIIILDLELTVSARAVRATCQKLGRNLTDLLVVFREIKTDQIYTQGLDTLWQITAHDVLPSSFDYRFFISISTIMNADKYVHVGYCPWFTYWSFPKEDCPSLPPIEFRLKRLAHHKLSAHHPDGQNSINLFTWTNEDGRLDGHMEKAWN</sequence>
<protein>
    <submittedName>
        <fullName evidence="1">Uncharacterized protein</fullName>
    </submittedName>
</protein>
<accession>A0AAD6Y5J6</accession>
<organism evidence="1 2">
    <name type="scientific">Mycena pura</name>
    <dbReference type="NCBI Taxonomy" id="153505"/>
    <lineage>
        <taxon>Eukaryota</taxon>
        <taxon>Fungi</taxon>
        <taxon>Dikarya</taxon>
        <taxon>Basidiomycota</taxon>
        <taxon>Agaricomycotina</taxon>
        <taxon>Agaricomycetes</taxon>
        <taxon>Agaricomycetidae</taxon>
        <taxon>Agaricales</taxon>
        <taxon>Marasmiineae</taxon>
        <taxon>Mycenaceae</taxon>
        <taxon>Mycena</taxon>
    </lineage>
</organism>
<dbReference type="Proteomes" id="UP001219525">
    <property type="component" value="Unassembled WGS sequence"/>
</dbReference>
<dbReference type="AlphaFoldDB" id="A0AAD6Y5J6"/>
<gene>
    <name evidence="1" type="ORF">GGX14DRAFT_406376</name>
</gene>
<comment type="caution">
    <text evidence="1">The sequence shown here is derived from an EMBL/GenBank/DDBJ whole genome shotgun (WGS) entry which is preliminary data.</text>
</comment>
<proteinExistence type="predicted"/>
<evidence type="ECO:0000313" key="1">
    <source>
        <dbReference type="EMBL" id="KAJ7192428.1"/>
    </source>
</evidence>